<feature type="signal peptide" evidence="3">
    <location>
        <begin position="1"/>
        <end position="16"/>
    </location>
</feature>
<dbReference type="Pfam" id="PF00090">
    <property type="entry name" value="TSP_1"/>
    <property type="match status" value="2"/>
</dbReference>
<keyword evidence="2" id="KW-1015">Disulfide bond</keyword>
<dbReference type="PANTHER" id="PTHR22906">
    <property type="entry name" value="PROPERDIN"/>
    <property type="match status" value="1"/>
</dbReference>
<evidence type="ECO:0000313" key="4">
    <source>
        <dbReference type="EMBL" id="CAG5077969.1"/>
    </source>
</evidence>
<dbReference type="InterPro" id="IPR052065">
    <property type="entry name" value="Compl_asym_regulator"/>
</dbReference>
<proteinExistence type="predicted"/>
<dbReference type="Proteomes" id="UP001158576">
    <property type="component" value="Chromosome PAR"/>
</dbReference>
<dbReference type="InterPro" id="IPR036383">
    <property type="entry name" value="TSP1_rpt_sf"/>
</dbReference>
<keyword evidence="3" id="KW-0732">Signal</keyword>
<dbReference type="PROSITE" id="PS50092">
    <property type="entry name" value="TSP1"/>
    <property type="match status" value="2"/>
</dbReference>
<gene>
    <name evidence="4" type="ORF">OKIOD_LOCUS414</name>
</gene>
<evidence type="ECO:0000256" key="2">
    <source>
        <dbReference type="ARBA" id="ARBA00023157"/>
    </source>
</evidence>
<sequence length="538" mass="62114">MRGFYFVLATLGIVYCAENYRYFPDRNENIQCTEKWTEPLRREMGRAMNALFRGVQQQNHPCIPEMSNLHCKDLGMVTGKRGREKMVQQCITQVKTHPTYKGVYDVRDYDPTEERGGVKCYFLFKLKTYRRKNGIKRSRLLTKHILNKCQRKDRYRRHFWSVWGRWGQCSQSCGNAVKMRTRTCSSGDGGCRGNEFEQKKCPYSPCPTVRPTVPAYQYVTTWTSWTEWTSCSRKCGKGVQTRTRKCLGAKCPGLSKISRSCVGRSCNQNHFSGSSSSSRYPNDDSQWFSYSSAERKSTTTSSPRHVTSNPNFSNCGALESCGHGVCKRNWYGAQYCDCYPGTEILGNGYCQLIKSVTQKPTTKPPLTTIKTLKPEYAKIPRVSSDCSTNSFLDSFNRILSRDECLRMLHKQNYPKNTSDCVNYNYYSGLVLLSKSNCLAALDGIENYAISHRRKVFHKDPVDLSDCKRYDFYLNRVLLSESECEEYVQAHTKEMSYIPRSKDECYEFEFYTDEGYIFSTDECLAMVNNRKLAERFAKD</sequence>
<reference evidence="4 5" key="1">
    <citation type="submission" date="2021-04" db="EMBL/GenBank/DDBJ databases">
        <authorList>
            <person name="Bliznina A."/>
        </authorList>
    </citation>
    <scope>NUCLEOTIDE SEQUENCE [LARGE SCALE GENOMIC DNA]</scope>
</reference>
<keyword evidence="5" id="KW-1185">Reference proteome</keyword>
<evidence type="ECO:0000256" key="3">
    <source>
        <dbReference type="SAM" id="SignalP"/>
    </source>
</evidence>
<name>A0ABN7RLJ3_OIKDI</name>
<protein>
    <submittedName>
        <fullName evidence="4">Oidioi.mRNA.OKI2018_I69.PAR.g8856.t2.cds</fullName>
    </submittedName>
</protein>
<keyword evidence="1" id="KW-0677">Repeat</keyword>
<dbReference type="Gene3D" id="2.20.100.10">
    <property type="entry name" value="Thrombospondin type-1 (TSP1) repeat"/>
    <property type="match status" value="2"/>
</dbReference>
<evidence type="ECO:0000256" key="1">
    <source>
        <dbReference type="ARBA" id="ARBA00022737"/>
    </source>
</evidence>
<evidence type="ECO:0000313" key="5">
    <source>
        <dbReference type="Proteomes" id="UP001158576"/>
    </source>
</evidence>
<accession>A0ABN7RLJ3</accession>
<dbReference type="SMART" id="SM00209">
    <property type="entry name" value="TSP1"/>
    <property type="match status" value="2"/>
</dbReference>
<dbReference type="PANTHER" id="PTHR22906:SF21">
    <property type="entry name" value="SEMA DOMAIN-CONTAINING PROTEIN"/>
    <property type="match status" value="1"/>
</dbReference>
<dbReference type="EMBL" id="OU015568">
    <property type="protein sequence ID" value="CAG5077969.1"/>
    <property type="molecule type" value="Genomic_DNA"/>
</dbReference>
<organism evidence="4 5">
    <name type="scientific">Oikopleura dioica</name>
    <name type="common">Tunicate</name>
    <dbReference type="NCBI Taxonomy" id="34765"/>
    <lineage>
        <taxon>Eukaryota</taxon>
        <taxon>Metazoa</taxon>
        <taxon>Chordata</taxon>
        <taxon>Tunicata</taxon>
        <taxon>Appendicularia</taxon>
        <taxon>Copelata</taxon>
        <taxon>Oikopleuridae</taxon>
        <taxon>Oikopleura</taxon>
    </lineage>
</organism>
<dbReference type="InterPro" id="IPR000884">
    <property type="entry name" value="TSP1_rpt"/>
</dbReference>
<feature type="chain" id="PRO_5045509435" evidence="3">
    <location>
        <begin position="17"/>
        <end position="538"/>
    </location>
</feature>
<dbReference type="SUPFAM" id="SSF82895">
    <property type="entry name" value="TSP-1 type 1 repeat"/>
    <property type="match status" value="2"/>
</dbReference>